<dbReference type="GO" id="GO:0036064">
    <property type="term" value="C:ciliary basal body"/>
    <property type="evidence" value="ECO:0007669"/>
    <property type="project" value="TreeGrafter"/>
</dbReference>
<dbReference type="PANTHER" id="PTHR21502:SF8">
    <property type="entry name" value="CILIUM ASSEMBLY PROTEIN DZIP1L"/>
    <property type="match status" value="1"/>
</dbReference>
<evidence type="ECO:0000256" key="1">
    <source>
        <dbReference type="ARBA" id="ARBA00023054"/>
    </source>
</evidence>
<protein>
    <submittedName>
        <fullName evidence="3">DAZ interacting zinc finger protein 1 like</fullName>
    </submittedName>
</protein>
<evidence type="ECO:0000313" key="4">
    <source>
        <dbReference type="Proteomes" id="UP000550707"/>
    </source>
</evidence>
<dbReference type="GO" id="GO:0005737">
    <property type="term" value="C:cytoplasm"/>
    <property type="evidence" value="ECO:0007669"/>
    <property type="project" value="UniProtKB-SubCell"/>
</dbReference>
<evidence type="ECO:0000259" key="2">
    <source>
        <dbReference type="Pfam" id="PF13815"/>
    </source>
</evidence>
<sequence>MDWRRISALDLDHMTWELDVATLQENIADIIFCNLDQELIIKYLLHCKDCLSTSVAQLESQLQASLDQQQRGQQELACQAEEIKSAGG</sequence>
<evidence type="ECO:0000313" key="3">
    <source>
        <dbReference type="EMBL" id="KAF6420270.1"/>
    </source>
</evidence>
<dbReference type="InterPro" id="IPR051241">
    <property type="entry name" value="DZIP_RILPL"/>
</dbReference>
<accession>A0A7J8DAW5</accession>
<name>A0A7J8DAW5_MOLMO</name>
<keyword evidence="1" id="KW-0175">Coiled coil</keyword>
<proteinExistence type="predicted"/>
<reference evidence="3 4" key="1">
    <citation type="journal article" date="2020" name="Nature">
        <title>Six reference-quality genomes reveal evolution of bat adaptations.</title>
        <authorList>
            <person name="Jebb D."/>
            <person name="Huang Z."/>
            <person name="Pippel M."/>
            <person name="Hughes G.M."/>
            <person name="Lavrichenko K."/>
            <person name="Devanna P."/>
            <person name="Winkler S."/>
            <person name="Jermiin L.S."/>
            <person name="Skirmuntt E.C."/>
            <person name="Katzourakis A."/>
            <person name="Burkitt-Gray L."/>
            <person name="Ray D.A."/>
            <person name="Sullivan K.A.M."/>
            <person name="Roscito J.G."/>
            <person name="Kirilenko B.M."/>
            <person name="Davalos L.M."/>
            <person name="Corthals A.P."/>
            <person name="Power M.L."/>
            <person name="Jones G."/>
            <person name="Ransome R.D."/>
            <person name="Dechmann D.K.N."/>
            <person name="Locatelli A.G."/>
            <person name="Puechmaille S.J."/>
            <person name="Fedrigo O."/>
            <person name="Jarvis E.D."/>
            <person name="Hiller M."/>
            <person name="Vernes S.C."/>
            <person name="Myers E.W."/>
            <person name="Teeling E.C."/>
        </authorList>
    </citation>
    <scope>NUCLEOTIDE SEQUENCE [LARGE SCALE GENOMIC DNA]</scope>
    <source>
        <strain evidence="3">MMolMol1</strain>
        <tissue evidence="3">Muscle</tissue>
    </source>
</reference>
<dbReference type="AlphaFoldDB" id="A0A7J8DAW5"/>
<dbReference type="Pfam" id="PF13815">
    <property type="entry name" value="Dzip-like_N"/>
    <property type="match status" value="2"/>
</dbReference>
<keyword evidence="4" id="KW-1185">Reference proteome</keyword>
<dbReference type="InterPro" id="IPR032714">
    <property type="entry name" value="DZIP1_N"/>
</dbReference>
<organism evidence="3 4">
    <name type="scientific">Molossus molossus</name>
    <name type="common">Pallas' mastiff bat</name>
    <name type="synonym">Vespertilio molossus</name>
    <dbReference type="NCBI Taxonomy" id="27622"/>
    <lineage>
        <taxon>Eukaryota</taxon>
        <taxon>Metazoa</taxon>
        <taxon>Chordata</taxon>
        <taxon>Craniata</taxon>
        <taxon>Vertebrata</taxon>
        <taxon>Euteleostomi</taxon>
        <taxon>Mammalia</taxon>
        <taxon>Eutheria</taxon>
        <taxon>Laurasiatheria</taxon>
        <taxon>Chiroptera</taxon>
        <taxon>Yangochiroptera</taxon>
        <taxon>Molossidae</taxon>
        <taxon>Molossus</taxon>
    </lineage>
</organism>
<dbReference type="PANTHER" id="PTHR21502">
    <property type="entry name" value="ZINC FINGER PROTEIN DZIP1"/>
    <property type="match status" value="1"/>
</dbReference>
<feature type="domain" description="Cilium assembly protein DZIP1 N-terminal" evidence="2">
    <location>
        <begin position="39"/>
        <end position="85"/>
    </location>
</feature>
<feature type="domain" description="Cilium assembly protein DZIP1 N-terminal" evidence="2">
    <location>
        <begin position="1"/>
        <end position="38"/>
    </location>
</feature>
<dbReference type="Proteomes" id="UP000550707">
    <property type="component" value="Unassembled WGS sequence"/>
</dbReference>
<comment type="caution">
    <text evidence="3">The sequence shown here is derived from an EMBL/GenBank/DDBJ whole genome shotgun (WGS) entry which is preliminary data.</text>
</comment>
<dbReference type="GO" id="GO:0008270">
    <property type="term" value="F:zinc ion binding"/>
    <property type="evidence" value="ECO:0007669"/>
    <property type="project" value="UniProtKB-KW"/>
</dbReference>
<gene>
    <name evidence="3" type="ORF">HJG59_004234</name>
</gene>
<dbReference type="EMBL" id="JACASF010000018">
    <property type="protein sequence ID" value="KAF6420270.1"/>
    <property type="molecule type" value="Genomic_DNA"/>
</dbReference>
<dbReference type="InParanoid" id="A0A7J8DAW5"/>
<dbReference type="GO" id="GO:0060271">
    <property type="term" value="P:cilium assembly"/>
    <property type="evidence" value="ECO:0007669"/>
    <property type="project" value="TreeGrafter"/>
</dbReference>